<dbReference type="SMART" id="SM00342">
    <property type="entry name" value="HTH_ARAC"/>
    <property type="match status" value="1"/>
</dbReference>
<dbReference type="EMBL" id="JAVDQD010000006">
    <property type="protein sequence ID" value="MDR6241049.1"/>
    <property type="molecule type" value="Genomic_DNA"/>
</dbReference>
<dbReference type="SUPFAM" id="SSF46689">
    <property type="entry name" value="Homeodomain-like"/>
    <property type="match status" value="1"/>
</dbReference>
<feature type="transmembrane region" description="Helical" evidence="4">
    <location>
        <begin position="123"/>
        <end position="140"/>
    </location>
</feature>
<evidence type="ECO:0000313" key="7">
    <source>
        <dbReference type="Proteomes" id="UP001185092"/>
    </source>
</evidence>
<evidence type="ECO:0000313" key="6">
    <source>
        <dbReference type="EMBL" id="MDR6241049.1"/>
    </source>
</evidence>
<keyword evidence="1" id="KW-0805">Transcription regulation</keyword>
<protein>
    <submittedName>
        <fullName evidence="6">AraC-like DNA-binding protein</fullName>
    </submittedName>
</protein>
<dbReference type="GO" id="GO:0043565">
    <property type="term" value="F:sequence-specific DNA binding"/>
    <property type="evidence" value="ECO:0007669"/>
    <property type="project" value="InterPro"/>
</dbReference>
<name>A0AAE3XS66_9BACT</name>
<proteinExistence type="predicted"/>
<dbReference type="PROSITE" id="PS01124">
    <property type="entry name" value="HTH_ARAC_FAMILY_2"/>
    <property type="match status" value="1"/>
</dbReference>
<keyword evidence="7" id="KW-1185">Reference proteome</keyword>
<sequence length="371" mass="43385">MRFEITFINVLNIISCVVALNLGGIFILGSSENKKGNVFLGLFLWSLANEVFINIGEVVEPKIEVFFLSSMFTIPFLVVYVNRTINNPMKLWEYFIFLPGILLNALYYSPFSKSELFFDCASLFEYAFNLILLGYVLIALRMHKKKLSEFYSDLELKTLKWIKMIVFIFILFHVYWILEDVIGVISEWEMVVFAQVSSIFTFFMIIWIAHFGFEQIEIFKKKTFDLGVQLDGSFESILSEPFSEEAKLKEEKVSHEISDKYLEVIDEIETKKLYLNPKLTLRVLAELLSINERELSRLINTHSQGNFYQLINRYRIDEFKRLMNKSENNHLTILGMAQESGFNSKSTFYTAFKNLEGMTPKEYESSLKRSE</sequence>
<keyword evidence="2 6" id="KW-0238">DNA-binding</keyword>
<dbReference type="Gene3D" id="1.10.10.60">
    <property type="entry name" value="Homeodomain-like"/>
    <property type="match status" value="1"/>
</dbReference>
<evidence type="ECO:0000259" key="5">
    <source>
        <dbReference type="PROSITE" id="PS01124"/>
    </source>
</evidence>
<feature type="transmembrane region" description="Helical" evidence="4">
    <location>
        <begin position="6"/>
        <end position="29"/>
    </location>
</feature>
<dbReference type="PANTHER" id="PTHR43280">
    <property type="entry name" value="ARAC-FAMILY TRANSCRIPTIONAL REGULATOR"/>
    <property type="match status" value="1"/>
</dbReference>
<dbReference type="Pfam" id="PF12833">
    <property type="entry name" value="HTH_18"/>
    <property type="match status" value="1"/>
</dbReference>
<feature type="domain" description="HTH araC/xylS-type" evidence="5">
    <location>
        <begin position="259"/>
        <end position="366"/>
    </location>
</feature>
<dbReference type="InterPro" id="IPR018060">
    <property type="entry name" value="HTH_AraC"/>
</dbReference>
<keyword evidence="4" id="KW-0472">Membrane</keyword>
<keyword evidence="4" id="KW-1133">Transmembrane helix</keyword>
<evidence type="ECO:0000256" key="1">
    <source>
        <dbReference type="ARBA" id="ARBA00023015"/>
    </source>
</evidence>
<dbReference type="Proteomes" id="UP001185092">
    <property type="component" value="Unassembled WGS sequence"/>
</dbReference>
<evidence type="ECO:0000256" key="4">
    <source>
        <dbReference type="SAM" id="Phobius"/>
    </source>
</evidence>
<feature type="transmembrane region" description="Helical" evidence="4">
    <location>
        <begin position="94"/>
        <end position="111"/>
    </location>
</feature>
<dbReference type="PANTHER" id="PTHR43280:SF29">
    <property type="entry name" value="ARAC-FAMILY TRANSCRIPTIONAL REGULATOR"/>
    <property type="match status" value="1"/>
</dbReference>
<organism evidence="6 7">
    <name type="scientific">Aureibacter tunicatorum</name>
    <dbReference type="NCBI Taxonomy" id="866807"/>
    <lineage>
        <taxon>Bacteria</taxon>
        <taxon>Pseudomonadati</taxon>
        <taxon>Bacteroidota</taxon>
        <taxon>Cytophagia</taxon>
        <taxon>Cytophagales</taxon>
        <taxon>Persicobacteraceae</taxon>
        <taxon>Aureibacter</taxon>
    </lineage>
</organism>
<dbReference type="GO" id="GO:0003700">
    <property type="term" value="F:DNA-binding transcription factor activity"/>
    <property type="evidence" value="ECO:0007669"/>
    <property type="project" value="InterPro"/>
</dbReference>
<feature type="transmembrane region" description="Helical" evidence="4">
    <location>
        <begin position="190"/>
        <end position="213"/>
    </location>
</feature>
<gene>
    <name evidence="6" type="ORF">HNQ88_004125</name>
</gene>
<evidence type="ECO:0000256" key="3">
    <source>
        <dbReference type="ARBA" id="ARBA00023163"/>
    </source>
</evidence>
<keyword evidence="4" id="KW-0812">Transmembrane</keyword>
<reference evidence="6" key="1">
    <citation type="submission" date="2023-07" db="EMBL/GenBank/DDBJ databases">
        <title>Genomic Encyclopedia of Type Strains, Phase IV (KMG-IV): sequencing the most valuable type-strain genomes for metagenomic binning, comparative biology and taxonomic classification.</title>
        <authorList>
            <person name="Goeker M."/>
        </authorList>
    </citation>
    <scope>NUCLEOTIDE SEQUENCE</scope>
    <source>
        <strain evidence="6">DSM 26174</strain>
    </source>
</reference>
<dbReference type="AlphaFoldDB" id="A0AAE3XS66"/>
<feature type="transmembrane region" description="Helical" evidence="4">
    <location>
        <begin position="161"/>
        <end position="178"/>
    </location>
</feature>
<comment type="caution">
    <text evidence="6">The sequence shown here is derived from an EMBL/GenBank/DDBJ whole genome shotgun (WGS) entry which is preliminary data.</text>
</comment>
<accession>A0AAE3XS66</accession>
<keyword evidence="3" id="KW-0804">Transcription</keyword>
<feature type="transmembrane region" description="Helical" evidence="4">
    <location>
        <begin position="65"/>
        <end position="82"/>
    </location>
</feature>
<evidence type="ECO:0000256" key="2">
    <source>
        <dbReference type="ARBA" id="ARBA00023125"/>
    </source>
</evidence>
<dbReference type="InterPro" id="IPR009057">
    <property type="entry name" value="Homeodomain-like_sf"/>
</dbReference>
<dbReference type="RefSeq" id="WP_309941530.1">
    <property type="nucleotide sequence ID" value="NZ_AP025305.1"/>
</dbReference>